<dbReference type="InterPro" id="IPR025932">
    <property type="entry name" value="Trypano_VSG_B_N_dom"/>
</dbReference>
<dbReference type="AlphaFoldDB" id="M4SRZ3"/>
<feature type="non-terminal residue" evidence="11">
    <location>
        <position position="1"/>
    </location>
</feature>
<dbReference type="VEuPathDB" id="TriTrypDB:Tb427_000587300"/>
<evidence type="ECO:0000256" key="2">
    <source>
        <dbReference type="ARBA" id="ARBA00004609"/>
    </source>
</evidence>
<evidence type="ECO:0000256" key="9">
    <source>
        <dbReference type="SAM" id="MobiDB-lite"/>
    </source>
</evidence>
<keyword evidence="3" id="KW-1003">Cell membrane</keyword>
<dbReference type="Pfam" id="PF13206">
    <property type="entry name" value="VSG_B"/>
    <property type="match status" value="1"/>
</dbReference>
<proteinExistence type="predicted"/>
<keyword evidence="5" id="KW-0732">Signal</keyword>
<dbReference type="GO" id="GO:0005886">
    <property type="term" value="C:plasma membrane"/>
    <property type="evidence" value="ECO:0007669"/>
    <property type="project" value="UniProtKB-SubCell"/>
</dbReference>
<evidence type="ECO:0000313" key="11">
    <source>
        <dbReference type="EMBL" id="AGH59103.1"/>
    </source>
</evidence>
<dbReference type="VEuPathDB" id="TriTrypDB:Tb927.9.580"/>
<feature type="compositionally biased region" description="Polar residues" evidence="9">
    <location>
        <begin position="309"/>
        <end position="321"/>
    </location>
</feature>
<name>M4SRZ3_9TRYP</name>
<reference evidence="11" key="1">
    <citation type="submission" date="2013-02" db="EMBL/GenBank/DDBJ databases">
        <authorList>
            <person name="Cross G.A.M."/>
            <person name="Kim H.-S."/>
            <person name="Wickstead B."/>
        </authorList>
    </citation>
    <scope>NUCLEOTIDE SEQUENCE</scope>
    <source>
        <strain evidence="11">Lister 427</strain>
    </source>
</reference>
<comment type="function">
    <text evidence="1">VSG forms a coat on the surface of the parasite. The trypanosome evades the immune response of the host by expressing a series of antigenically distinct VSGs from an estimated 1000 VSG genes.</text>
</comment>
<protein>
    <submittedName>
        <fullName evidence="11">Variant surface glycoprotein 3055</fullName>
    </submittedName>
</protein>
<comment type="subcellular location">
    <subcellularLocation>
        <location evidence="2">Cell membrane</location>
        <topology evidence="2">Lipid-anchor</topology>
        <topology evidence="2">GPI-anchor</topology>
    </subcellularLocation>
</comment>
<organism evidence="11">
    <name type="scientific">Trypanosoma brucei</name>
    <dbReference type="NCBI Taxonomy" id="5691"/>
    <lineage>
        <taxon>Eukaryota</taxon>
        <taxon>Discoba</taxon>
        <taxon>Euglenozoa</taxon>
        <taxon>Kinetoplastea</taxon>
        <taxon>Metakinetoplastina</taxon>
        <taxon>Trypanosomatida</taxon>
        <taxon>Trypanosomatidae</taxon>
        <taxon>Trypanosoma</taxon>
    </lineage>
</organism>
<evidence type="ECO:0000256" key="3">
    <source>
        <dbReference type="ARBA" id="ARBA00022475"/>
    </source>
</evidence>
<evidence type="ECO:0000256" key="6">
    <source>
        <dbReference type="ARBA" id="ARBA00023136"/>
    </source>
</evidence>
<evidence type="ECO:0000256" key="5">
    <source>
        <dbReference type="ARBA" id="ARBA00022729"/>
    </source>
</evidence>
<accession>M4SRZ3</accession>
<feature type="region of interest" description="Disordered" evidence="9">
    <location>
        <begin position="309"/>
        <end position="332"/>
    </location>
</feature>
<evidence type="ECO:0000256" key="4">
    <source>
        <dbReference type="ARBA" id="ARBA00022622"/>
    </source>
</evidence>
<evidence type="ECO:0000259" key="10">
    <source>
        <dbReference type="Pfam" id="PF13206"/>
    </source>
</evidence>
<keyword evidence="6" id="KW-0472">Membrane</keyword>
<keyword evidence="7" id="KW-0325">Glycoprotein</keyword>
<reference evidence="11" key="2">
    <citation type="journal article" date="2014" name="Mol. Biochem. Parasitol.">
        <title>Capturing the variant surface glycoprotein repertoire (the VSGnome) of Trypanosoma brucei Lister 427.</title>
        <authorList>
            <person name="Cross G.A."/>
            <person name="Kim H.S."/>
            <person name="Wickstead B."/>
        </authorList>
    </citation>
    <scope>NUCLEOTIDE SEQUENCE</scope>
    <source>
        <strain evidence="11">Lister 427</strain>
    </source>
</reference>
<evidence type="ECO:0000256" key="1">
    <source>
        <dbReference type="ARBA" id="ARBA00002523"/>
    </source>
</evidence>
<sequence length="501" mass="54241">IKLTDRKQLIKNLFKQHITLSSLATCSSASGYNSNFAKAINACAGTGSTTLTGAQMPTGPQYAGALTPLFDQHDPDKEGQQPTLTKNAQLDDTKNLQHHLCKALKANSVMVNTPTCLSGEALKGDENCRRKTFYSDEALTKPHTEAQPDHKKISDYAKYWPDRHGAATALAATKKPDEVEKAKLQELTEKQRQIAHDRLREIAEEARQVKEQALNDAGTADDIKEDTEMQALKTVFFGVATATSETVTTTNAFGTGRINARDTACEANSETGKAKTLVAQLMCVCTKATQGLGITKACTAAADGGTGWNSGSASPDANDASNGAKKRPPAKGRQIAAVRLRTAIDAVAKLVHLTSNSDGYIGVYQTTCCTVANTACMCVKISNYKSNPTDGIKKLQWTLTLDELASKLEATTKYNTIIFKLNEQRRSNPEQAERAIQLTKLEEAARAAASKEQTQKADTAAQVQNNLINECEKITKAAQCRQMQPKCGWKAKMTMMENTAK</sequence>
<keyword evidence="8" id="KW-0449">Lipoprotein</keyword>
<evidence type="ECO:0000256" key="7">
    <source>
        <dbReference type="ARBA" id="ARBA00023180"/>
    </source>
</evidence>
<evidence type="ECO:0000256" key="8">
    <source>
        <dbReference type="ARBA" id="ARBA00023288"/>
    </source>
</evidence>
<feature type="domain" description="Trypanosome variant surface glycoprotein B-type N-terminal" evidence="10">
    <location>
        <begin position="130"/>
        <end position="424"/>
    </location>
</feature>
<dbReference type="EMBL" id="KC611672">
    <property type="protein sequence ID" value="AGH59103.1"/>
    <property type="molecule type" value="Genomic_DNA"/>
</dbReference>
<keyword evidence="4" id="KW-0336">GPI-anchor</keyword>
<dbReference type="GO" id="GO:0098552">
    <property type="term" value="C:side of membrane"/>
    <property type="evidence" value="ECO:0007669"/>
    <property type="project" value="UniProtKB-KW"/>
</dbReference>